<keyword evidence="3" id="KW-0548">Nucleotidyltransferase</keyword>
<protein>
    <submittedName>
        <fullName evidence="3">Reverse transcriptase RNA-dependent DNA polymerase</fullName>
    </submittedName>
</protein>
<dbReference type="CDD" id="cd09272">
    <property type="entry name" value="RNase_HI_RT_Ty1"/>
    <property type="match status" value="1"/>
</dbReference>
<evidence type="ECO:0000313" key="4">
    <source>
        <dbReference type="Proteomes" id="UP000693970"/>
    </source>
</evidence>
<reference evidence="3" key="2">
    <citation type="submission" date="2021-04" db="EMBL/GenBank/DDBJ databases">
        <authorList>
            <person name="Podell S."/>
        </authorList>
    </citation>
    <scope>NUCLEOTIDE SEQUENCE</scope>
    <source>
        <strain evidence="3">Hildebrandi</strain>
    </source>
</reference>
<feature type="compositionally biased region" description="Low complexity" evidence="1">
    <location>
        <begin position="372"/>
        <end position="383"/>
    </location>
</feature>
<evidence type="ECO:0000259" key="2">
    <source>
        <dbReference type="Pfam" id="PF07727"/>
    </source>
</evidence>
<evidence type="ECO:0000313" key="3">
    <source>
        <dbReference type="EMBL" id="KAG7374033.1"/>
    </source>
</evidence>
<feature type="compositionally biased region" description="Acidic residues" evidence="1">
    <location>
        <begin position="981"/>
        <end position="994"/>
    </location>
</feature>
<dbReference type="InterPro" id="IPR013103">
    <property type="entry name" value="RVT_2"/>
</dbReference>
<feature type="region of interest" description="Disordered" evidence="1">
    <location>
        <begin position="1"/>
        <end position="47"/>
    </location>
</feature>
<reference evidence="3" key="1">
    <citation type="journal article" date="2021" name="Sci. Rep.">
        <title>Diploid genomic architecture of Nitzschia inconspicua, an elite biomass production diatom.</title>
        <authorList>
            <person name="Oliver A."/>
            <person name="Podell S."/>
            <person name="Pinowska A."/>
            <person name="Traller J.C."/>
            <person name="Smith S.R."/>
            <person name="McClure R."/>
            <person name="Beliaev A."/>
            <person name="Bohutskyi P."/>
            <person name="Hill E.A."/>
            <person name="Rabines A."/>
            <person name="Zheng H."/>
            <person name="Allen L.Z."/>
            <person name="Kuo A."/>
            <person name="Grigoriev I.V."/>
            <person name="Allen A.E."/>
            <person name="Hazlebeck D."/>
            <person name="Allen E.E."/>
        </authorList>
    </citation>
    <scope>NUCLEOTIDE SEQUENCE</scope>
    <source>
        <strain evidence="3">Hildebrandi</strain>
    </source>
</reference>
<comment type="caution">
    <text evidence="3">The sequence shown here is derived from an EMBL/GenBank/DDBJ whole genome shotgun (WGS) entry which is preliminary data.</text>
</comment>
<feature type="region of interest" description="Disordered" evidence="1">
    <location>
        <begin position="909"/>
        <end position="1103"/>
    </location>
</feature>
<feature type="compositionally biased region" description="Basic and acidic residues" evidence="1">
    <location>
        <begin position="930"/>
        <end position="946"/>
    </location>
</feature>
<name>A0A9K3M4I7_9STRA</name>
<organism evidence="3 4">
    <name type="scientific">Nitzschia inconspicua</name>
    <dbReference type="NCBI Taxonomy" id="303405"/>
    <lineage>
        <taxon>Eukaryota</taxon>
        <taxon>Sar</taxon>
        <taxon>Stramenopiles</taxon>
        <taxon>Ochrophyta</taxon>
        <taxon>Bacillariophyta</taxon>
        <taxon>Bacillariophyceae</taxon>
        <taxon>Bacillariophycidae</taxon>
        <taxon>Bacillariales</taxon>
        <taxon>Bacillariaceae</taxon>
        <taxon>Nitzschia</taxon>
    </lineage>
</organism>
<dbReference type="EMBL" id="JAGRRH010000001">
    <property type="protein sequence ID" value="KAG7374033.1"/>
    <property type="molecule type" value="Genomic_DNA"/>
</dbReference>
<feature type="compositionally biased region" description="Basic and acidic residues" evidence="1">
    <location>
        <begin position="1067"/>
        <end position="1079"/>
    </location>
</feature>
<feature type="compositionally biased region" description="Acidic residues" evidence="1">
    <location>
        <begin position="1000"/>
        <end position="1014"/>
    </location>
</feature>
<dbReference type="GO" id="GO:0003964">
    <property type="term" value="F:RNA-directed DNA polymerase activity"/>
    <property type="evidence" value="ECO:0007669"/>
    <property type="project" value="UniProtKB-KW"/>
</dbReference>
<sequence length="1762" mass="198447">MNEKGEGDGSPNEAKNNISANVNDQRRQRSNRRDNGMATGEVNASRFTGSTDGLEKYVYDIGDKKESAENFNRITMKIANYIATNVKDAGEFRRALKPDVLKFEELVIPTLTEKQKQDTTLVDIWRIDLKECREKMRAREEAKKQAFSIILGQCSMAVTDRLESSEEWESIDESSDVLQLLKLIRKSLYTRSTSKQHTHSLQEAQDRFMLFRQAGHMNVNTYFETFKSLYEAYEHLGGGTGHSLAGLQPFLKPKDPTNVTYQELKDAEKAAREEFLGIRLIRCSDPNRYAWLLADVENSYTRGVDGYPKTLTKAYEMLVNYVDATTVQRNRHPHNRTRQGMSFAQNGRSEAGRGGNGGRGRGGRGRGDGDASRTNADADNNNNKSSSEEYPAAHPSSTTAVPSTITRSSKRDRLPVRTRLAQVFTQRYGRLPKSWMLADSCSSVDIVSNPDLLHDIHEAKTPLVLHCNAGSVTLTHQGYLEGYPDPVWYYPDGIANILSLRNLTRHYRISMDSSLHNGLRLHKCDGTTIDFLPSDTGLYYTDADNFAATPATWALVTTVKEQASRYTKRQLAEATTARRMQNIIMHPSDRQLSDVAIHHLRGCPVTKRSIQIASDVFGPNLGSLKGKTVHRPSPHVQTNTDPVPPEILERHRDVTLATDILFVNKIPFLLTVSRDLRFVTVCDLPNRQLPTVEQELLKVVRLYEHRGFNVTSLLCDPEFEDLRPTFPYLNPCSADEHVPEVERMIRTIKDRIRSVYVTLPYRHLPRLMVKRLVANAVLWWNALPAPDSVSDVHSPRYLLVGRELTYDKHVRLEFGSYVQTHEDHTNDMRQRTLGAICLGPTGNSQGGHYFMSLTSGERIIRHRWTPLPMPEEAIARVSQIGRRQGMPSTLAFSNRHGAEIMDQVADVVEDPHPDISDDDSTYSYHSSASESRDDISFAASDYHDDPPALTADPAIDATMPPPFPAATGVTDIGQDLLNADDMSDESSGVDDDNESSGVDDVSDDDESSGVDDVPDERSGLDENDAEMDVNNDKSTGVDRNVNLDEVENAGAESTDEDIPDGYTMSDDFQRAEERGRRAAFEPGNTSPNTRSRTQRRRGQAPRSEHALLTAIVDTFKPETHQTLFCLVTAQMTANKGVKIFGKAGEEAIEKELRQLLTRNVMHGVHSQELTQEQRRAALRYLMFLKEKRCGTIKGRGCADGRKQRLYKSKEETSSPALSIEALLLSCVIDAYERRCVLTCDIPGAFMQADMDELLHLKLDGTILEILLRMEPSYHQFVTYENGKKVLYAQLDKALYGAVQSALLFWKKLSAFVVEKLGFEINPYDACVANKIINGKQFTIAWYVDDLKLSHVDPEVVEEIFAKLQEEFGKEAPLSVTRGKVHNYLGMRIDFSVDGKVQFTMPSLVDEIVAQLPPTMATGPSTTPAANHLFEVNNKAAKLSMQDSDLLHRLTTQLLYLCKRARPDLQTAVAFLTTRVASPDTDDMKKLGRCVRYLRRTAHFPLVLEANCIRNIRWWVDASYAVHPDMRSHTGATMTLGKGSVYSMSTRQKLNTRSSTEAELVGVNDAMSLILWTRHFLEAQGYIVEKNVVYQDNESAILLEKNGRHSSTKRTRHLNVRYFFVTDNVNQGRLSIEYCPTGDMIADYFTKPLQGSPFRKMLKQILNIDDDMINSSPQECVKDNDIETNRMSQTKTGQSRVCQSSSESPDIVWSGLRATCILRKHYSKSYFEIIKVHPQCAGFLASRKLCRFYVHTLAGRPLFRIIM</sequence>
<keyword evidence="3" id="KW-0808">Transferase</keyword>
<keyword evidence="4" id="KW-1185">Reference proteome</keyword>
<dbReference type="Pfam" id="PF07727">
    <property type="entry name" value="RVT_2"/>
    <property type="match status" value="1"/>
</dbReference>
<feature type="compositionally biased region" description="Basic and acidic residues" evidence="1">
    <location>
        <begin position="24"/>
        <end position="35"/>
    </location>
</feature>
<keyword evidence="3" id="KW-0695">RNA-directed DNA polymerase</keyword>
<feature type="region of interest" description="Disordered" evidence="1">
    <location>
        <begin position="326"/>
        <end position="413"/>
    </location>
</feature>
<dbReference type="OrthoDB" id="1113209at2759"/>
<feature type="domain" description="Reverse transcriptase Ty1/copia-type" evidence="2">
    <location>
        <begin position="1177"/>
        <end position="1411"/>
    </location>
</feature>
<gene>
    <name evidence="3" type="ORF">IV203_013128</name>
</gene>
<feature type="compositionally biased region" description="Polar residues" evidence="1">
    <location>
        <begin position="395"/>
        <end position="407"/>
    </location>
</feature>
<evidence type="ECO:0000256" key="1">
    <source>
        <dbReference type="SAM" id="MobiDB-lite"/>
    </source>
</evidence>
<dbReference type="Proteomes" id="UP000693970">
    <property type="component" value="Unassembled WGS sequence"/>
</dbReference>
<accession>A0A9K3M4I7</accession>
<dbReference type="PANTHER" id="PTHR11439">
    <property type="entry name" value="GAG-POL-RELATED RETROTRANSPOSON"/>
    <property type="match status" value="1"/>
</dbReference>
<proteinExistence type="predicted"/>